<dbReference type="InterPro" id="IPR009838">
    <property type="entry name" value="T4SS_TraL"/>
</dbReference>
<evidence type="ECO:0000256" key="1">
    <source>
        <dbReference type="SAM" id="Phobius"/>
    </source>
</evidence>
<sequence length="95" mass="10747">MSKVIKIEQRLQDPPMFFIVPADEAIAGAFPMLMGLFTQHAIPGIIAGVVFYFIWKRVKGERGLQGLLALIYWITPKEMSVYRSFPDSAVCAWRA</sequence>
<keyword evidence="1" id="KW-1133">Transmembrane helix</keyword>
<proteinExistence type="predicted"/>
<comment type="caution">
    <text evidence="2">The sequence shown here is derived from an EMBL/GenBank/DDBJ whole genome shotgun (WGS) entry which is preliminary data.</text>
</comment>
<organism evidence="2 3">
    <name type="scientific">Tritonibacter scottomollicae</name>
    <name type="common">Epibacterium scottomollicae</name>
    <dbReference type="NCBI Taxonomy" id="483013"/>
    <lineage>
        <taxon>Bacteria</taxon>
        <taxon>Pseudomonadati</taxon>
        <taxon>Pseudomonadota</taxon>
        <taxon>Alphaproteobacteria</taxon>
        <taxon>Rhodobacterales</taxon>
        <taxon>Paracoccaceae</taxon>
        <taxon>Tritonibacter</taxon>
    </lineage>
</organism>
<keyword evidence="1" id="KW-0472">Membrane</keyword>
<dbReference type="EMBL" id="PVUF01000014">
    <property type="protein sequence ID" value="PRZ45580.1"/>
    <property type="molecule type" value="Genomic_DNA"/>
</dbReference>
<reference evidence="2 3" key="1">
    <citation type="submission" date="2018-03" db="EMBL/GenBank/DDBJ databases">
        <title>Genomic Encyclopedia of Archaeal and Bacterial Type Strains, Phase II (KMG-II): from individual species to whole genera.</title>
        <authorList>
            <person name="Goeker M."/>
        </authorList>
    </citation>
    <scope>NUCLEOTIDE SEQUENCE [LARGE SCALE GENOMIC DNA]</scope>
    <source>
        <strain evidence="2 3">DSM 25328</strain>
    </source>
</reference>
<evidence type="ECO:0000313" key="2">
    <source>
        <dbReference type="EMBL" id="PRZ45580.1"/>
    </source>
</evidence>
<keyword evidence="1" id="KW-0812">Transmembrane</keyword>
<accession>A0A2T1AAG2</accession>
<dbReference type="Proteomes" id="UP000237718">
    <property type="component" value="Unassembled WGS sequence"/>
</dbReference>
<name>A0A2T1AAG2_TRISK</name>
<protein>
    <submittedName>
        <fullName evidence="2">Conjugal transfer pilus assembly protein TraL</fullName>
    </submittedName>
</protein>
<dbReference type="Pfam" id="PF07178">
    <property type="entry name" value="TraL"/>
    <property type="match status" value="1"/>
</dbReference>
<dbReference type="AlphaFoldDB" id="A0A2T1AAG2"/>
<dbReference type="NCBIfam" id="TIGR02762">
    <property type="entry name" value="TraL_TIGR"/>
    <property type="match status" value="1"/>
</dbReference>
<dbReference type="RefSeq" id="WP_106165000.1">
    <property type="nucleotide sequence ID" value="NZ_JAGDDX010000023.1"/>
</dbReference>
<feature type="transmembrane region" description="Helical" evidence="1">
    <location>
        <begin position="37"/>
        <end position="55"/>
    </location>
</feature>
<gene>
    <name evidence="2" type="ORF">CLV89_11431</name>
</gene>
<dbReference type="GO" id="GO:0019867">
    <property type="term" value="C:outer membrane"/>
    <property type="evidence" value="ECO:0007669"/>
    <property type="project" value="InterPro"/>
</dbReference>
<dbReference type="OrthoDB" id="7862856at2"/>
<evidence type="ECO:0000313" key="3">
    <source>
        <dbReference type="Proteomes" id="UP000237718"/>
    </source>
</evidence>